<sequence length="297" mass="31554">MSDLGKFQVEQEARQRAGASRRTTRYGEVINRYLSSYSYVDPYVPQPATPPVVIESTASGTVIVGVDDAPSGHVAVDHAAIEAELRGYALLLVHAGDTPRDPRLLEKVVERVHDFAPKVTVTTRLGAGMGPAEMLLADAGDDDLIVVGHRHGPIRGSLRRSVADRVAARHRGPVLVVQAPWPAGPELATRPLLVGMDGSAAADQAADFAVREARLRGCDVELLRVTREPAGTPDWTDRRGGVAVRNRTVAGNPVTELVDASHRAAAVVLGRPAGKAELGPVGRAVLHQVDCPVFLIG</sequence>
<dbReference type="RefSeq" id="WP_284914122.1">
    <property type="nucleotide sequence ID" value="NZ_CP126980.1"/>
</dbReference>
<protein>
    <submittedName>
        <fullName evidence="4">Universal stress protein</fullName>
    </submittedName>
</protein>
<dbReference type="Pfam" id="PF00582">
    <property type="entry name" value="Usp"/>
    <property type="match status" value="2"/>
</dbReference>
<dbReference type="CDD" id="cd00293">
    <property type="entry name" value="USP-like"/>
    <property type="match status" value="1"/>
</dbReference>
<evidence type="ECO:0000313" key="4">
    <source>
        <dbReference type="EMBL" id="WIM92915.1"/>
    </source>
</evidence>
<proteinExistence type="inferred from homology"/>
<accession>A0ABY8W7J2</accession>
<dbReference type="Gene3D" id="3.40.50.620">
    <property type="entry name" value="HUPs"/>
    <property type="match status" value="3"/>
</dbReference>
<dbReference type="InterPro" id="IPR006016">
    <property type="entry name" value="UspA"/>
</dbReference>
<evidence type="ECO:0000313" key="5">
    <source>
        <dbReference type="Proteomes" id="UP001240150"/>
    </source>
</evidence>
<keyword evidence="5" id="KW-1185">Reference proteome</keyword>
<dbReference type="PANTHER" id="PTHR46268">
    <property type="entry name" value="STRESS RESPONSE PROTEIN NHAX"/>
    <property type="match status" value="1"/>
</dbReference>
<dbReference type="SUPFAM" id="SSF52402">
    <property type="entry name" value="Adenine nucleotide alpha hydrolases-like"/>
    <property type="match status" value="2"/>
</dbReference>
<name>A0ABY8W7J2_9ACTN</name>
<gene>
    <name evidence="4" type="ORF">ACTOB_004874</name>
</gene>
<dbReference type="PANTHER" id="PTHR46268:SF6">
    <property type="entry name" value="UNIVERSAL STRESS PROTEIN UP12"/>
    <property type="match status" value="1"/>
</dbReference>
<dbReference type="EMBL" id="CP126980">
    <property type="protein sequence ID" value="WIM92915.1"/>
    <property type="molecule type" value="Genomic_DNA"/>
</dbReference>
<evidence type="ECO:0000256" key="1">
    <source>
        <dbReference type="ARBA" id="ARBA00008791"/>
    </source>
</evidence>
<evidence type="ECO:0000259" key="3">
    <source>
        <dbReference type="Pfam" id="PF00582"/>
    </source>
</evidence>
<organism evidence="4 5">
    <name type="scientific">Actinoplanes oblitus</name>
    <dbReference type="NCBI Taxonomy" id="3040509"/>
    <lineage>
        <taxon>Bacteria</taxon>
        <taxon>Bacillati</taxon>
        <taxon>Actinomycetota</taxon>
        <taxon>Actinomycetes</taxon>
        <taxon>Micromonosporales</taxon>
        <taxon>Micromonosporaceae</taxon>
        <taxon>Actinoplanes</taxon>
    </lineage>
</organism>
<comment type="similarity">
    <text evidence="1">Belongs to the universal stress protein A family.</text>
</comment>
<feature type="domain" description="UspA" evidence="3">
    <location>
        <begin position="114"/>
        <end position="177"/>
    </location>
</feature>
<dbReference type="Proteomes" id="UP001240150">
    <property type="component" value="Chromosome"/>
</dbReference>
<reference evidence="4 5" key="1">
    <citation type="submission" date="2023-06" db="EMBL/GenBank/DDBJ databases">
        <authorList>
            <person name="Yushchuk O."/>
            <person name="Binda E."/>
            <person name="Ruckert-Reed C."/>
            <person name="Fedorenko V."/>
            <person name="Kalinowski J."/>
            <person name="Marinelli F."/>
        </authorList>
    </citation>
    <scope>NUCLEOTIDE SEQUENCE [LARGE SCALE GENOMIC DNA]</scope>
    <source>
        <strain evidence="4 5">NRRL 3884</strain>
    </source>
</reference>
<evidence type="ECO:0000256" key="2">
    <source>
        <dbReference type="SAM" id="MobiDB-lite"/>
    </source>
</evidence>
<feature type="domain" description="UspA" evidence="3">
    <location>
        <begin position="190"/>
        <end position="230"/>
    </location>
</feature>
<feature type="region of interest" description="Disordered" evidence="2">
    <location>
        <begin position="1"/>
        <end position="21"/>
    </location>
</feature>
<dbReference type="InterPro" id="IPR014729">
    <property type="entry name" value="Rossmann-like_a/b/a_fold"/>
</dbReference>